<evidence type="ECO:0000256" key="2">
    <source>
        <dbReference type="SAM" id="Coils"/>
    </source>
</evidence>
<proteinExistence type="predicted"/>
<dbReference type="RefSeq" id="WP_204826606.1">
    <property type="nucleotide sequence ID" value="NZ_JBHUGF010000001.1"/>
</dbReference>
<dbReference type="EMBL" id="JBHUGF010000001">
    <property type="protein sequence ID" value="MFD1988633.1"/>
    <property type="molecule type" value="Genomic_DNA"/>
</dbReference>
<dbReference type="InterPro" id="IPR002701">
    <property type="entry name" value="CM_II_prokaryot"/>
</dbReference>
<protein>
    <submittedName>
        <fullName evidence="4">Chorismate mutase</fullName>
    </submittedName>
</protein>
<sequence>MRDCQNLDEVRESIDQLDEQIIQLLSERSQYVKQAAAFKKDKDAVQAPARVESVIAKVRQLAVEHTLNPSIAEKVYRAMITGFIEDELQEHERINSSNR</sequence>
<dbReference type="PANTHER" id="PTHR38041:SF1">
    <property type="entry name" value="CHORISMATE MUTASE"/>
    <property type="match status" value="1"/>
</dbReference>
<evidence type="ECO:0000313" key="5">
    <source>
        <dbReference type="Proteomes" id="UP001597403"/>
    </source>
</evidence>
<comment type="caution">
    <text evidence="4">The sequence shown here is derived from an EMBL/GenBank/DDBJ whole genome shotgun (WGS) entry which is preliminary data.</text>
</comment>
<dbReference type="Proteomes" id="UP001597403">
    <property type="component" value="Unassembled WGS sequence"/>
</dbReference>
<keyword evidence="2" id="KW-0175">Coiled coil</keyword>
<dbReference type="Pfam" id="PF01817">
    <property type="entry name" value="CM_2"/>
    <property type="match status" value="1"/>
</dbReference>
<feature type="domain" description="Chorismate mutase" evidence="3">
    <location>
        <begin position="1"/>
        <end position="91"/>
    </location>
</feature>
<accession>A0ABW4UQ05</accession>
<evidence type="ECO:0000259" key="3">
    <source>
        <dbReference type="PROSITE" id="PS51168"/>
    </source>
</evidence>
<reference evidence="5" key="1">
    <citation type="journal article" date="2019" name="Int. J. Syst. Evol. Microbiol.">
        <title>The Global Catalogue of Microorganisms (GCM) 10K type strain sequencing project: providing services to taxonomists for standard genome sequencing and annotation.</title>
        <authorList>
            <consortium name="The Broad Institute Genomics Platform"/>
            <consortium name="The Broad Institute Genome Sequencing Center for Infectious Disease"/>
            <person name="Wu L."/>
            <person name="Ma J."/>
        </authorList>
    </citation>
    <scope>NUCLEOTIDE SEQUENCE [LARGE SCALE GENOMIC DNA]</scope>
    <source>
        <strain evidence="5">CGMCC 1.15067</strain>
    </source>
</reference>
<dbReference type="InterPro" id="IPR051331">
    <property type="entry name" value="Chorismate_mutase-related"/>
</dbReference>
<dbReference type="SUPFAM" id="SSF48600">
    <property type="entry name" value="Chorismate mutase II"/>
    <property type="match status" value="1"/>
</dbReference>
<evidence type="ECO:0000256" key="1">
    <source>
        <dbReference type="ARBA" id="ARBA00023235"/>
    </source>
</evidence>
<dbReference type="PANTHER" id="PTHR38041">
    <property type="entry name" value="CHORISMATE MUTASE"/>
    <property type="match status" value="1"/>
</dbReference>
<dbReference type="InterPro" id="IPR036263">
    <property type="entry name" value="Chorismate_II_sf"/>
</dbReference>
<organism evidence="4 5">
    <name type="scientific">Paenibacillus nicotianae</name>
    <dbReference type="NCBI Taxonomy" id="1526551"/>
    <lineage>
        <taxon>Bacteria</taxon>
        <taxon>Bacillati</taxon>
        <taxon>Bacillota</taxon>
        <taxon>Bacilli</taxon>
        <taxon>Bacillales</taxon>
        <taxon>Paenibacillaceae</taxon>
        <taxon>Paenibacillus</taxon>
    </lineage>
</organism>
<keyword evidence="1" id="KW-0413">Isomerase</keyword>
<dbReference type="Gene3D" id="1.20.59.10">
    <property type="entry name" value="Chorismate mutase"/>
    <property type="match status" value="1"/>
</dbReference>
<dbReference type="InterPro" id="IPR036979">
    <property type="entry name" value="CM_dom_sf"/>
</dbReference>
<gene>
    <name evidence="4" type="ORF">ACFSGI_01435</name>
</gene>
<name>A0ABW4UQ05_9BACL</name>
<evidence type="ECO:0000313" key="4">
    <source>
        <dbReference type="EMBL" id="MFD1988633.1"/>
    </source>
</evidence>
<keyword evidence="5" id="KW-1185">Reference proteome</keyword>
<feature type="coiled-coil region" evidence="2">
    <location>
        <begin position="7"/>
        <end position="34"/>
    </location>
</feature>
<dbReference type="SMART" id="SM00830">
    <property type="entry name" value="CM_2"/>
    <property type="match status" value="1"/>
</dbReference>
<dbReference type="PROSITE" id="PS51168">
    <property type="entry name" value="CHORISMATE_MUT_2"/>
    <property type="match status" value="1"/>
</dbReference>